<protein>
    <submittedName>
        <fullName evidence="2">Protein ABHD18 (Alpha/beta hydrolase domain-containing protein 18) (Abhydrolase domain-containing protein 18)</fullName>
    </submittedName>
</protein>
<reference evidence="2 3" key="1">
    <citation type="submission" date="2024-02" db="EMBL/GenBank/DDBJ databases">
        <authorList>
            <person name="Chen Y."/>
            <person name="Shah S."/>
            <person name="Dougan E. K."/>
            <person name="Thang M."/>
            <person name="Chan C."/>
        </authorList>
    </citation>
    <scope>NUCLEOTIDE SEQUENCE [LARGE SCALE GENOMIC DNA]</scope>
</reference>
<dbReference type="Proteomes" id="UP001642464">
    <property type="component" value="Unassembled WGS sequence"/>
</dbReference>
<dbReference type="InterPro" id="IPR029058">
    <property type="entry name" value="AB_hydrolase_fold"/>
</dbReference>
<gene>
    <name evidence="2" type="ORF">SCF082_LOCUS10947</name>
</gene>
<feature type="region of interest" description="Disordered" evidence="1">
    <location>
        <begin position="62"/>
        <end position="84"/>
    </location>
</feature>
<sequence length="495" mass="53891">MAAALALAGGVAAAMSPQSFESADPESAVDNRRIGQALGRPFDAFSFPQHAEFRVHFLTRPSRSSRLRGQQTRRSTPVTAPVEAPKARLLQLASSACLTAPGSHGTRGGTMFTPEAPEALRSCHWQRPDRDDLVSAAGRATVRPPRHKGLGRRAAANPKAAKEKWKTRRGGGGHDRTEDELVRGDDYTFGGRRRTVLGWAKSLLDLVFVKTGRSTAEGEQFFWKGTGDMEAYRRKLEEVREHDFSADADSFDIEFGEEKNGCSVGTFESPVADLLPEESKTGRVMLVMPEGPVKGCAILMAATGDHGFGSRKKKVAEPLQKHGIATLILQIAFYGKRRPAHQRNYYISTVAEFLSQATACYTEATMLTSFARKRFPDAKVLLAGTSFGGAMASAGATYAAESFEGDLGICTLVAPSRPLSFLTGRLSNQVNLQAILDEDDSLKTEKDAQDKLVQLVQHEGIVESGALEHKYKGTMYYYGMYASSDYIVTRANPAN</sequence>
<evidence type="ECO:0000256" key="1">
    <source>
        <dbReference type="SAM" id="MobiDB-lite"/>
    </source>
</evidence>
<proteinExistence type="predicted"/>
<evidence type="ECO:0000313" key="2">
    <source>
        <dbReference type="EMBL" id="CAK9011092.1"/>
    </source>
</evidence>
<dbReference type="Pfam" id="PF09752">
    <property type="entry name" value="ABHD18"/>
    <property type="match status" value="1"/>
</dbReference>
<accession>A0ABP0J9X8</accession>
<dbReference type="GO" id="GO:0016787">
    <property type="term" value="F:hydrolase activity"/>
    <property type="evidence" value="ECO:0007669"/>
    <property type="project" value="UniProtKB-KW"/>
</dbReference>
<dbReference type="InterPro" id="IPR019149">
    <property type="entry name" value="ABHD18"/>
</dbReference>
<comment type="caution">
    <text evidence="2">The sequence shown here is derived from an EMBL/GenBank/DDBJ whole genome shotgun (WGS) entry which is preliminary data.</text>
</comment>
<organism evidence="2 3">
    <name type="scientific">Durusdinium trenchii</name>
    <dbReference type="NCBI Taxonomy" id="1381693"/>
    <lineage>
        <taxon>Eukaryota</taxon>
        <taxon>Sar</taxon>
        <taxon>Alveolata</taxon>
        <taxon>Dinophyceae</taxon>
        <taxon>Suessiales</taxon>
        <taxon>Symbiodiniaceae</taxon>
        <taxon>Durusdinium</taxon>
    </lineage>
</organism>
<name>A0ABP0J9X8_9DINO</name>
<feature type="region of interest" description="Disordered" evidence="1">
    <location>
        <begin position="143"/>
        <end position="178"/>
    </location>
</feature>
<evidence type="ECO:0000313" key="3">
    <source>
        <dbReference type="Proteomes" id="UP001642464"/>
    </source>
</evidence>
<dbReference type="EMBL" id="CAXAMM010006452">
    <property type="protein sequence ID" value="CAK9011092.1"/>
    <property type="molecule type" value="Genomic_DNA"/>
</dbReference>
<dbReference type="PANTHER" id="PTHR13617">
    <property type="entry name" value="PROTEIN ABHD18"/>
    <property type="match status" value="1"/>
</dbReference>
<keyword evidence="2" id="KW-0378">Hydrolase</keyword>
<feature type="compositionally biased region" description="Polar residues" evidence="1">
    <location>
        <begin position="62"/>
        <end position="78"/>
    </location>
</feature>
<dbReference type="PANTHER" id="PTHR13617:SF14">
    <property type="entry name" value="PROTEIN ABHD18"/>
    <property type="match status" value="1"/>
</dbReference>
<dbReference type="Gene3D" id="3.40.50.1820">
    <property type="entry name" value="alpha/beta hydrolase"/>
    <property type="match status" value="1"/>
</dbReference>
<dbReference type="SUPFAM" id="SSF53474">
    <property type="entry name" value="alpha/beta-Hydrolases"/>
    <property type="match status" value="1"/>
</dbReference>
<keyword evidence="3" id="KW-1185">Reference proteome</keyword>